<gene>
    <name evidence="1" type="ORF">DIW15_01680</name>
</gene>
<dbReference type="Gene3D" id="3.30.300.20">
    <property type="match status" value="1"/>
</dbReference>
<dbReference type="STRING" id="1121105.GCA_000421665_00035"/>
<dbReference type="InterPro" id="IPR036102">
    <property type="entry name" value="OsmC/Ohrsf"/>
</dbReference>
<dbReference type="InterPro" id="IPR015946">
    <property type="entry name" value="KH_dom-like_a/b"/>
</dbReference>
<organism evidence="1 2">
    <name type="scientific">Bavariicoccus seileri</name>
    <dbReference type="NCBI Taxonomy" id="549685"/>
    <lineage>
        <taxon>Bacteria</taxon>
        <taxon>Bacillati</taxon>
        <taxon>Bacillota</taxon>
        <taxon>Bacilli</taxon>
        <taxon>Lactobacillales</taxon>
        <taxon>Enterococcaceae</taxon>
        <taxon>Bavariicoccus</taxon>
    </lineage>
</organism>
<dbReference type="AlphaFoldDB" id="A0A3D4S3K9"/>
<accession>A0A3D4S3K9</accession>
<comment type="caution">
    <text evidence="1">The sequence shown here is derived from an EMBL/GenBank/DDBJ whole genome shotgun (WGS) entry which is preliminary data.</text>
</comment>
<dbReference type="PANTHER" id="PTHR34352">
    <property type="entry name" value="PROTEIN YHFA"/>
    <property type="match status" value="1"/>
</dbReference>
<evidence type="ECO:0000313" key="1">
    <source>
        <dbReference type="EMBL" id="HCS93403.1"/>
    </source>
</evidence>
<dbReference type="Pfam" id="PF02566">
    <property type="entry name" value="OsmC"/>
    <property type="match status" value="1"/>
</dbReference>
<dbReference type="Proteomes" id="UP000262195">
    <property type="component" value="Unassembled WGS sequence"/>
</dbReference>
<dbReference type="EMBL" id="DQHO01000013">
    <property type="protein sequence ID" value="HCS93403.1"/>
    <property type="molecule type" value="Genomic_DNA"/>
</dbReference>
<reference evidence="1 2" key="1">
    <citation type="journal article" date="2018" name="Nat. Biotechnol.">
        <title>A standardized bacterial taxonomy based on genome phylogeny substantially revises the tree of life.</title>
        <authorList>
            <person name="Parks D.H."/>
            <person name="Chuvochina M."/>
            <person name="Waite D.W."/>
            <person name="Rinke C."/>
            <person name="Skarshewski A."/>
            <person name="Chaumeil P.A."/>
            <person name="Hugenholtz P."/>
        </authorList>
    </citation>
    <scope>NUCLEOTIDE SEQUENCE [LARGE SCALE GENOMIC DNA]</scope>
    <source>
        <strain evidence="1">UBA11306</strain>
    </source>
</reference>
<dbReference type="SUPFAM" id="SSF82784">
    <property type="entry name" value="OsmC-like"/>
    <property type="match status" value="1"/>
</dbReference>
<evidence type="ECO:0000313" key="2">
    <source>
        <dbReference type="Proteomes" id="UP000262195"/>
    </source>
</evidence>
<protein>
    <submittedName>
        <fullName evidence="1">OsmC family peroxiredoxin</fullName>
    </submittedName>
</protein>
<name>A0A3D4S3K9_9ENTE</name>
<dbReference type="PANTHER" id="PTHR34352:SF1">
    <property type="entry name" value="PROTEIN YHFA"/>
    <property type="match status" value="1"/>
</dbReference>
<proteinExistence type="predicted"/>
<dbReference type="InterPro" id="IPR003718">
    <property type="entry name" value="OsmC/Ohr_fam"/>
</dbReference>
<sequence>MTNEQVTVFGKEEQFELALDQMNLVMTKEAGYSPIQLLASAVGGCEGYVLKSLLLNSKVPAEVTKIQVDYQRADTRPQFFQSIDLTFEIVADPKWHHRIESIMKLVEKYCPVVQSLSPDIEITETIIFL</sequence>